<dbReference type="KEGG" id="cace:CACET_c15470"/>
<dbReference type="PATRIC" id="fig|84022.6.peg.1537"/>
<keyword evidence="2" id="KW-1185">Reference proteome</keyword>
<dbReference type="STRING" id="84022.CACET_c15470"/>
<sequence length="54" mass="6158">MDAKDLMKILQIVKEDASIQVETFDKNGKKVLRRHITSIGLSTDLDMVIIEIDE</sequence>
<dbReference type="RefSeq" id="WP_158386015.1">
    <property type="nucleotide sequence ID" value="NZ_CP009687.1"/>
</dbReference>
<reference evidence="1 2" key="1">
    <citation type="submission" date="2014-10" db="EMBL/GenBank/DDBJ databases">
        <title>Genome sequence of Clostridium aceticum DSM 1496.</title>
        <authorList>
            <person name="Poehlein A."/>
            <person name="Schiel-Bengelsdorf B."/>
            <person name="Gottschalk G."/>
            <person name="Duerre P."/>
            <person name="Daniel R."/>
        </authorList>
    </citation>
    <scope>NUCLEOTIDE SEQUENCE [LARGE SCALE GENOMIC DNA]</scope>
    <source>
        <strain evidence="1 2">DSM 1496</strain>
    </source>
</reference>
<evidence type="ECO:0000313" key="2">
    <source>
        <dbReference type="Proteomes" id="UP000035704"/>
    </source>
</evidence>
<gene>
    <name evidence="1" type="ORF">CACET_c15470</name>
</gene>
<dbReference type="EMBL" id="CP009687">
    <property type="protein sequence ID" value="AKL94996.1"/>
    <property type="molecule type" value="Genomic_DNA"/>
</dbReference>
<organism evidence="1 2">
    <name type="scientific">Clostridium aceticum</name>
    <dbReference type="NCBI Taxonomy" id="84022"/>
    <lineage>
        <taxon>Bacteria</taxon>
        <taxon>Bacillati</taxon>
        <taxon>Bacillota</taxon>
        <taxon>Clostridia</taxon>
        <taxon>Eubacteriales</taxon>
        <taxon>Clostridiaceae</taxon>
        <taxon>Clostridium</taxon>
    </lineage>
</organism>
<dbReference type="Proteomes" id="UP000035704">
    <property type="component" value="Chromosome"/>
</dbReference>
<accession>A0A0G3W8M9</accession>
<evidence type="ECO:0000313" key="1">
    <source>
        <dbReference type="EMBL" id="AKL94996.1"/>
    </source>
</evidence>
<protein>
    <submittedName>
        <fullName evidence="1">Uncharacterized protein</fullName>
    </submittedName>
</protein>
<name>A0A0G3W8M9_9CLOT</name>
<proteinExistence type="predicted"/>
<dbReference type="AlphaFoldDB" id="A0A0G3W8M9"/>